<proteinExistence type="predicted"/>
<feature type="domain" description="SPI-1 type 3 secretion system secretin N0" evidence="1">
    <location>
        <begin position="33"/>
        <end position="98"/>
    </location>
</feature>
<sequence>MVGIGMVVWPAVALAVDESASQRAEWLEKEYRYVVIEQDVRDVLTEFGRNLSLPMDISSEVEGRVRGDIPSGSAGEFLDRVAAANGLVWYFDGSVIHVATRGEITQRTFDLRGIDSTRLMKSLDRRVGEPLSAQLVDDGSALQVVGPPAWIDSVARRVDRLRQPAASGYAGVTVFRGSVVTNTQATE</sequence>
<dbReference type="PANTHER" id="PTHR30332:SF5">
    <property type="entry name" value="SPI-1 TYPE 3 SECRETION SYSTEM SECRETIN"/>
    <property type="match status" value="1"/>
</dbReference>
<evidence type="ECO:0000259" key="1">
    <source>
        <dbReference type="Pfam" id="PF21304"/>
    </source>
</evidence>
<dbReference type="RefSeq" id="WP_089729483.1">
    <property type="nucleotide sequence ID" value="NZ_FNGI01000008.1"/>
</dbReference>
<dbReference type="EMBL" id="FNGI01000008">
    <property type="protein sequence ID" value="SDL86284.1"/>
    <property type="molecule type" value="Genomic_DNA"/>
</dbReference>
<reference evidence="2 3" key="1">
    <citation type="submission" date="2016-10" db="EMBL/GenBank/DDBJ databases">
        <authorList>
            <person name="de Groot N.N."/>
        </authorList>
    </citation>
    <scope>NUCLEOTIDE SEQUENCE [LARGE SCALE GENOMIC DNA]</scope>
    <source>
        <strain evidence="2 3">DSM 14789</strain>
    </source>
</reference>
<dbReference type="AlphaFoldDB" id="A0A1G9NIU1"/>
<gene>
    <name evidence="2" type="ORF">SAMN05661010_02726</name>
</gene>
<dbReference type="STRING" id="119000.SAMN05661010_02726"/>
<dbReference type="Gene3D" id="3.55.50.30">
    <property type="match status" value="1"/>
</dbReference>
<protein>
    <submittedName>
        <fullName evidence="2">Type III secretion protein C</fullName>
    </submittedName>
</protein>
<dbReference type="InterPro" id="IPR050810">
    <property type="entry name" value="Bact_Secretion_Sys_Channel"/>
</dbReference>
<dbReference type="InterPro" id="IPR049034">
    <property type="entry name" value="T3S_SPI-1_N0"/>
</dbReference>
<evidence type="ECO:0000313" key="2">
    <source>
        <dbReference type="EMBL" id="SDL86284.1"/>
    </source>
</evidence>
<dbReference type="Proteomes" id="UP000198654">
    <property type="component" value="Unassembled WGS sequence"/>
</dbReference>
<name>A0A1G9NIU1_9GAMM</name>
<organism evidence="2 3">
    <name type="scientific">Modicisalibacter muralis</name>
    <dbReference type="NCBI Taxonomy" id="119000"/>
    <lineage>
        <taxon>Bacteria</taxon>
        <taxon>Pseudomonadati</taxon>
        <taxon>Pseudomonadota</taxon>
        <taxon>Gammaproteobacteria</taxon>
        <taxon>Oceanospirillales</taxon>
        <taxon>Halomonadaceae</taxon>
        <taxon>Modicisalibacter</taxon>
    </lineage>
</organism>
<dbReference type="GO" id="GO:0009306">
    <property type="term" value="P:protein secretion"/>
    <property type="evidence" value="ECO:0007669"/>
    <property type="project" value="TreeGrafter"/>
</dbReference>
<accession>A0A1G9NIU1</accession>
<dbReference type="PANTHER" id="PTHR30332">
    <property type="entry name" value="PROBABLE GENERAL SECRETION PATHWAY PROTEIN D"/>
    <property type="match status" value="1"/>
</dbReference>
<keyword evidence="3" id="KW-1185">Reference proteome</keyword>
<evidence type="ECO:0000313" key="3">
    <source>
        <dbReference type="Proteomes" id="UP000198654"/>
    </source>
</evidence>
<dbReference type="Pfam" id="PF21304">
    <property type="entry name" value="T3S_SPI-1_N0"/>
    <property type="match status" value="1"/>
</dbReference>
<dbReference type="GO" id="GO:0015627">
    <property type="term" value="C:type II protein secretion system complex"/>
    <property type="evidence" value="ECO:0007669"/>
    <property type="project" value="TreeGrafter"/>
</dbReference>
<dbReference type="OrthoDB" id="9775455at2"/>